<feature type="domain" description="ABC transmembrane type-1" evidence="8">
    <location>
        <begin position="68"/>
        <end position="282"/>
    </location>
</feature>
<feature type="transmembrane region" description="Helical" evidence="7">
    <location>
        <begin position="72"/>
        <end position="93"/>
    </location>
</feature>
<comment type="caution">
    <text evidence="9">The sequence shown here is derived from an EMBL/GenBank/DDBJ whole genome shotgun (WGS) entry which is preliminary data.</text>
</comment>
<dbReference type="PANTHER" id="PTHR30193:SF37">
    <property type="entry name" value="INNER MEMBRANE ABC TRANSPORTER PERMEASE PROTEIN YCJO"/>
    <property type="match status" value="1"/>
</dbReference>
<dbReference type="AlphaFoldDB" id="A0AAW9A8H9"/>
<evidence type="ECO:0000256" key="5">
    <source>
        <dbReference type="ARBA" id="ARBA00022989"/>
    </source>
</evidence>
<comment type="subcellular location">
    <subcellularLocation>
        <location evidence="1 7">Cell membrane</location>
        <topology evidence="1 7">Multi-pass membrane protein</topology>
    </subcellularLocation>
</comment>
<keyword evidence="10" id="KW-1185">Reference proteome</keyword>
<keyword evidence="3" id="KW-1003">Cell membrane</keyword>
<organism evidence="9 10">
    <name type="scientific">Sporosarcina thermotolerans</name>
    <dbReference type="NCBI Taxonomy" id="633404"/>
    <lineage>
        <taxon>Bacteria</taxon>
        <taxon>Bacillati</taxon>
        <taxon>Bacillota</taxon>
        <taxon>Bacilli</taxon>
        <taxon>Bacillales</taxon>
        <taxon>Caryophanaceae</taxon>
        <taxon>Sporosarcina</taxon>
    </lineage>
</organism>
<dbReference type="SUPFAM" id="SSF161098">
    <property type="entry name" value="MetI-like"/>
    <property type="match status" value="1"/>
</dbReference>
<keyword evidence="4 7" id="KW-0812">Transmembrane</keyword>
<evidence type="ECO:0000313" key="10">
    <source>
        <dbReference type="Proteomes" id="UP001271648"/>
    </source>
</evidence>
<feature type="transmembrane region" description="Helical" evidence="7">
    <location>
        <begin position="261"/>
        <end position="285"/>
    </location>
</feature>
<feature type="transmembrane region" description="Helical" evidence="7">
    <location>
        <begin position="105"/>
        <end position="125"/>
    </location>
</feature>
<evidence type="ECO:0000313" key="9">
    <source>
        <dbReference type="EMBL" id="MDW0117722.1"/>
    </source>
</evidence>
<dbReference type="InterPro" id="IPR035906">
    <property type="entry name" value="MetI-like_sf"/>
</dbReference>
<accession>A0AAW9A8H9</accession>
<name>A0AAW9A8H9_9BACL</name>
<dbReference type="CDD" id="cd06261">
    <property type="entry name" value="TM_PBP2"/>
    <property type="match status" value="1"/>
</dbReference>
<dbReference type="GO" id="GO:0005886">
    <property type="term" value="C:plasma membrane"/>
    <property type="evidence" value="ECO:0007669"/>
    <property type="project" value="UniProtKB-SubCell"/>
</dbReference>
<reference evidence="9 10" key="1">
    <citation type="submission" date="2023-06" db="EMBL/GenBank/DDBJ databases">
        <title>Sporosarcina sp. nov., isolated from Korean traditional fermented seafood 'Jeotgal'.</title>
        <authorList>
            <person name="Yang A.I."/>
            <person name="Shin N.-R."/>
        </authorList>
    </citation>
    <scope>NUCLEOTIDE SEQUENCE [LARGE SCALE GENOMIC DNA]</scope>
    <source>
        <strain evidence="9 10">KCTC43456</strain>
    </source>
</reference>
<comment type="similarity">
    <text evidence="7">Belongs to the binding-protein-dependent transport system permease family.</text>
</comment>
<keyword evidence="2 7" id="KW-0813">Transport</keyword>
<keyword evidence="6 7" id="KW-0472">Membrane</keyword>
<feature type="transmembrane region" description="Helical" evidence="7">
    <location>
        <begin position="208"/>
        <end position="227"/>
    </location>
</feature>
<dbReference type="PROSITE" id="PS50928">
    <property type="entry name" value="ABC_TM1"/>
    <property type="match status" value="1"/>
</dbReference>
<dbReference type="RefSeq" id="WP_283733896.1">
    <property type="nucleotide sequence ID" value="NZ_CP125968.1"/>
</dbReference>
<dbReference type="GO" id="GO:0055085">
    <property type="term" value="P:transmembrane transport"/>
    <property type="evidence" value="ECO:0007669"/>
    <property type="project" value="InterPro"/>
</dbReference>
<dbReference type="Pfam" id="PF00528">
    <property type="entry name" value="BPD_transp_1"/>
    <property type="match status" value="1"/>
</dbReference>
<sequence length="292" mass="33767">MKLKDTTKAALYLFPALLIIGVFTIYPMIKSFFMSFYAEYDYFNDVVHRYGFDNFVYLWNDAVFHKALQNTFIFVLGVVPVSILLSLWIALMLNSITFLNKFFRTIYFIPFVTSVVAVSIVWRWIFHSNYGIMNYFLSWFGVEPIQWLTSTEWAMPSLIILSIWKGLGYNIIIFLAGLQTIGDTYYNAARIDGANIWNRFLHVTLPQLAPTTFFVSIISIIGSFKVFDEIYALFDGKAGPSNSALTVVYYVFDKFYGEWNFGVASAAAYVLFAIIFVFTLLQFYISKKKITY</sequence>
<evidence type="ECO:0000256" key="6">
    <source>
        <dbReference type="ARBA" id="ARBA00023136"/>
    </source>
</evidence>
<evidence type="ECO:0000256" key="7">
    <source>
        <dbReference type="RuleBase" id="RU363032"/>
    </source>
</evidence>
<keyword evidence="5 7" id="KW-1133">Transmembrane helix</keyword>
<dbReference type="InterPro" id="IPR051393">
    <property type="entry name" value="ABC_transporter_permease"/>
</dbReference>
<protein>
    <submittedName>
        <fullName evidence="9">Sugar ABC transporter permease</fullName>
    </submittedName>
</protein>
<evidence type="ECO:0000256" key="1">
    <source>
        <dbReference type="ARBA" id="ARBA00004651"/>
    </source>
</evidence>
<evidence type="ECO:0000256" key="2">
    <source>
        <dbReference type="ARBA" id="ARBA00022448"/>
    </source>
</evidence>
<dbReference type="Proteomes" id="UP001271648">
    <property type="component" value="Unassembled WGS sequence"/>
</dbReference>
<dbReference type="InterPro" id="IPR000515">
    <property type="entry name" value="MetI-like"/>
</dbReference>
<dbReference type="Gene3D" id="1.10.3720.10">
    <property type="entry name" value="MetI-like"/>
    <property type="match status" value="1"/>
</dbReference>
<evidence type="ECO:0000256" key="4">
    <source>
        <dbReference type="ARBA" id="ARBA00022692"/>
    </source>
</evidence>
<evidence type="ECO:0000259" key="8">
    <source>
        <dbReference type="PROSITE" id="PS50928"/>
    </source>
</evidence>
<dbReference type="EMBL" id="JAUBDJ010000007">
    <property type="protein sequence ID" value="MDW0117722.1"/>
    <property type="molecule type" value="Genomic_DNA"/>
</dbReference>
<proteinExistence type="inferred from homology"/>
<feature type="transmembrane region" description="Helical" evidence="7">
    <location>
        <begin position="9"/>
        <end position="29"/>
    </location>
</feature>
<gene>
    <name evidence="9" type="ORF">QTL97_12300</name>
</gene>
<dbReference type="PANTHER" id="PTHR30193">
    <property type="entry name" value="ABC TRANSPORTER PERMEASE PROTEIN"/>
    <property type="match status" value="1"/>
</dbReference>
<evidence type="ECO:0000256" key="3">
    <source>
        <dbReference type="ARBA" id="ARBA00022475"/>
    </source>
</evidence>